<proteinExistence type="predicted"/>
<evidence type="ECO:0000259" key="3">
    <source>
        <dbReference type="Pfam" id="PF05739"/>
    </source>
</evidence>
<gene>
    <name evidence="4" type="ORF">WN944_010870</name>
</gene>
<sequence>MFNDEALINFHTISWMQVTHAVDHVQLGTDALRTAKRLQRRSRKCMMIAIILLLVIAIIIVLAVAIERADTEAVVGPGALRTVESKAAIG</sequence>
<reference evidence="4 5" key="1">
    <citation type="submission" date="2024-05" db="EMBL/GenBank/DDBJ databases">
        <title>Haplotype-resolved chromosome-level genome assembly of Huyou (Citrus changshanensis).</title>
        <authorList>
            <person name="Miao C."/>
            <person name="Chen W."/>
            <person name="Wu Y."/>
            <person name="Wang L."/>
            <person name="Zhao S."/>
            <person name="Grierson D."/>
            <person name="Xu C."/>
            <person name="Chen K."/>
        </authorList>
    </citation>
    <scope>NUCLEOTIDE SEQUENCE [LARGE SCALE GENOMIC DNA]</scope>
    <source>
        <strain evidence="4">01-14</strain>
        <tissue evidence="4">Leaf</tissue>
    </source>
</reference>
<dbReference type="AlphaFoldDB" id="A0AAP0MSF1"/>
<keyword evidence="5" id="KW-1185">Reference proteome</keyword>
<dbReference type="Proteomes" id="UP001428341">
    <property type="component" value="Unassembled WGS sequence"/>
</dbReference>
<comment type="caution">
    <text evidence="4">The sequence shown here is derived from an EMBL/GenBank/DDBJ whole genome shotgun (WGS) entry which is preliminary data.</text>
</comment>
<keyword evidence="1" id="KW-0653">Protein transport</keyword>
<protein>
    <recommendedName>
        <fullName evidence="3">t-SNARE coiled-coil homology domain-containing protein</fullName>
    </recommendedName>
</protein>
<keyword evidence="1" id="KW-0813">Transport</keyword>
<name>A0AAP0MSF1_9ROSI</name>
<keyword evidence="2" id="KW-1133">Transmembrane helix</keyword>
<feature type="transmembrane region" description="Helical" evidence="2">
    <location>
        <begin position="45"/>
        <end position="66"/>
    </location>
</feature>
<keyword evidence="2" id="KW-0472">Membrane</keyword>
<dbReference type="EMBL" id="JBCGBO010000002">
    <property type="protein sequence ID" value="KAK9222435.1"/>
    <property type="molecule type" value="Genomic_DNA"/>
</dbReference>
<accession>A0AAP0MSF1</accession>
<evidence type="ECO:0000313" key="4">
    <source>
        <dbReference type="EMBL" id="KAK9222435.1"/>
    </source>
</evidence>
<evidence type="ECO:0000256" key="1">
    <source>
        <dbReference type="ARBA" id="ARBA00022927"/>
    </source>
</evidence>
<dbReference type="Gene3D" id="1.20.5.110">
    <property type="match status" value="1"/>
</dbReference>
<dbReference type="GO" id="GO:0015031">
    <property type="term" value="P:protein transport"/>
    <property type="evidence" value="ECO:0007669"/>
    <property type="project" value="UniProtKB-KW"/>
</dbReference>
<dbReference type="Pfam" id="PF05739">
    <property type="entry name" value="SNARE"/>
    <property type="match status" value="1"/>
</dbReference>
<evidence type="ECO:0000313" key="5">
    <source>
        <dbReference type="Proteomes" id="UP001428341"/>
    </source>
</evidence>
<keyword evidence="2" id="KW-0812">Transmembrane</keyword>
<organism evidence="4 5">
    <name type="scientific">Citrus x changshan-huyou</name>
    <dbReference type="NCBI Taxonomy" id="2935761"/>
    <lineage>
        <taxon>Eukaryota</taxon>
        <taxon>Viridiplantae</taxon>
        <taxon>Streptophyta</taxon>
        <taxon>Embryophyta</taxon>
        <taxon>Tracheophyta</taxon>
        <taxon>Spermatophyta</taxon>
        <taxon>Magnoliopsida</taxon>
        <taxon>eudicotyledons</taxon>
        <taxon>Gunneridae</taxon>
        <taxon>Pentapetalae</taxon>
        <taxon>rosids</taxon>
        <taxon>malvids</taxon>
        <taxon>Sapindales</taxon>
        <taxon>Rutaceae</taxon>
        <taxon>Aurantioideae</taxon>
        <taxon>Citrus</taxon>
    </lineage>
</organism>
<feature type="domain" description="T-SNARE coiled-coil homology" evidence="3">
    <location>
        <begin position="18"/>
        <end position="61"/>
    </location>
</feature>
<evidence type="ECO:0000256" key="2">
    <source>
        <dbReference type="SAM" id="Phobius"/>
    </source>
</evidence>
<dbReference type="InterPro" id="IPR000727">
    <property type="entry name" value="T_SNARE_dom"/>
</dbReference>